<evidence type="ECO:0000313" key="3">
    <source>
        <dbReference type="Proteomes" id="UP000233387"/>
    </source>
</evidence>
<keyword evidence="3" id="KW-1185">Reference proteome</keyword>
<accession>A0A2N3IJW0</accession>
<dbReference type="OrthoDB" id="1119934at2"/>
<dbReference type="RefSeq" id="WP_101357605.1">
    <property type="nucleotide sequence ID" value="NZ_NKXO01000004.1"/>
</dbReference>
<dbReference type="PROSITE" id="PS50213">
    <property type="entry name" value="FAS1"/>
    <property type="match status" value="3"/>
</dbReference>
<name>A0A2N3IJW0_9BACT</name>
<evidence type="ECO:0000259" key="1">
    <source>
        <dbReference type="PROSITE" id="PS50213"/>
    </source>
</evidence>
<dbReference type="Gene3D" id="2.30.180.10">
    <property type="entry name" value="FAS1 domain"/>
    <property type="match status" value="3"/>
</dbReference>
<feature type="domain" description="FAS1" evidence="1">
    <location>
        <begin position="188"/>
        <end position="332"/>
    </location>
</feature>
<gene>
    <name evidence="2" type="ORF">Rain11_0339</name>
</gene>
<proteinExistence type="predicted"/>
<feature type="domain" description="FAS1" evidence="1">
    <location>
        <begin position="344"/>
        <end position="479"/>
    </location>
</feature>
<dbReference type="InterPro" id="IPR036378">
    <property type="entry name" value="FAS1_dom_sf"/>
</dbReference>
<dbReference type="InterPro" id="IPR050904">
    <property type="entry name" value="Adhesion/Biosynth-related"/>
</dbReference>
<comment type="caution">
    <text evidence="2">The sequence shown here is derived from an EMBL/GenBank/DDBJ whole genome shotgun (WGS) entry which is preliminary data.</text>
</comment>
<dbReference type="PANTHER" id="PTHR10900">
    <property type="entry name" value="PERIOSTIN-RELATED"/>
    <property type="match status" value="1"/>
</dbReference>
<dbReference type="PANTHER" id="PTHR10900:SF77">
    <property type="entry name" value="FI19380P1"/>
    <property type="match status" value="1"/>
</dbReference>
<dbReference type="PROSITE" id="PS51257">
    <property type="entry name" value="PROKAR_LIPOPROTEIN"/>
    <property type="match status" value="1"/>
</dbReference>
<protein>
    <submittedName>
        <fullName evidence="2">Fasciclin domain</fullName>
    </submittedName>
</protein>
<dbReference type="SUPFAM" id="SSF82153">
    <property type="entry name" value="FAS1 domain"/>
    <property type="match status" value="3"/>
</dbReference>
<reference evidence="2 3" key="1">
    <citation type="submission" date="2017-06" db="EMBL/GenBank/DDBJ databases">
        <title>Raineya orbicola gen. nov., sp. nov. a slightly thermophilic bacterium of the phylum Bacteroidetes and the description of Raineyaceae fam. nov.</title>
        <authorList>
            <person name="Albuquerque L."/>
            <person name="Polonia A.R.M."/>
            <person name="Barroso C."/>
            <person name="Froufe H.J.C."/>
            <person name="Lage O."/>
            <person name="Lobo-Da-Cunha A."/>
            <person name="Egas C."/>
            <person name="Da Costa M.S."/>
        </authorList>
    </citation>
    <scope>NUCLEOTIDE SEQUENCE [LARGE SCALE GENOMIC DNA]</scope>
    <source>
        <strain evidence="2 3">SPSPC-11</strain>
    </source>
</reference>
<dbReference type="Pfam" id="PF02469">
    <property type="entry name" value="Fasciclin"/>
    <property type="match status" value="3"/>
</dbReference>
<dbReference type="EMBL" id="NKXO01000004">
    <property type="protein sequence ID" value="PKQ70609.1"/>
    <property type="molecule type" value="Genomic_DNA"/>
</dbReference>
<dbReference type="AlphaFoldDB" id="A0A2N3IJW0"/>
<dbReference type="Proteomes" id="UP000233387">
    <property type="component" value="Unassembled WGS sequence"/>
</dbReference>
<dbReference type="SMART" id="SM00554">
    <property type="entry name" value="FAS1"/>
    <property type="match status" value="3"/>
</dbReference>
<organism evidence="2 3">
    <name type="scientific">Raineya orbicola</name>
    <dbReference type="NCBI Taxonomy" id="2016530"/>
    <lineage>
        <taxon>Bacteria</taxon>
        <taxon>Pseudomonadati</taxon>
        <taxon>Bacteroidota</taxon>
        <taxon>Cytophagia</taxon>
        <taxon>Cytophagales</taxon>
        <taxon>Raineyaceae</taxon>
        <taxon>Raineya</taxon>
    </lineage>
</organism>
<sequence>MKRNSILLNILFLLTAGFFVQSCKRDKGEVLLQPRNERDIVEVLQRETKGDFTILLEALKVSGLEQTLMVEAGRNPDKRYILFAPTNKGWGPALLALGVPSIGQADPTSLRELLLGHIYEFPADAGKIDNLEKMNEGTYPTLKQGVNVDINFDCNGVPYINGRVVVAFQRVAKNGFVVAVEDALTPPTKTLAEILNSDPNLSVFHQLLQKVGLANQFTDVNESFTIFAPSNVNLLLSNSLAGYPVDLNPANFDTPEELAFLDSVMRYHIIKGRKVYQLSVCTEKPYKTQLDQDMQLDFGGIINGRYADWVEVATGNAQYAKNGVIHYVDYPLLPANQNVKQKINQMPELPSNPNDSYALARQALSITGVIDDLDRLDRITVLLPTDAAFNAFLALNNFNSIYDIPLDKLTEIMKFHVITRRAFFNDFGVKMNTLQGEQIQTLTPTTANYVAAPYFYADPAGRIDVKMSNGNIQCIRKVMVPKEVKLKQVP</sequence>
<dbReference type="InterPro" id="IPR000782">
    <property type="entry name" value="FAS1_domain"/>
</dbReference>
<feature type="domain" description="FAS1" evidence="1">
    <location>
        <begin position="39"/>
        <end position="184"/>
    </location>
</feature>
<evidence type="ECO:0000313" key="2">
    <source>
        <dbReference type="EMBL" id="PKQ70609.1"/>
    </source>
</evidence>